<dbReference type="EMBL" id="LASV01000005">
    <property type="protein sequence ID" value="KKA25922.1"/>
    <property type="molecule type" value="Genomic_DNA"/>
</dbReference>
<dbReference type="PANTHER" id="PTHR42091:SF1">
    <property type="entry name" value="CONSERVED GLYCINE-RICH PROTEIN (AFU_ORTHOLOGUE AFUA_7G02440)"/>
    <property type="match status" value="1"/>
</dbReference>
<reference evidence="4 5" key="1">
    <citation type="submission" date="2015-04" db="EMBL/GenBank/DDBJ databases">
        <authorList>
            <person name="Heijne W.H."/>
            <person name="Fedorova N.D."/>
            <person name="Nierman W.C."/>
            <person name="Vollebregt A.W."/>
            <person name="Zhao Z."/>
            <person name="Wu L."/>
            <person name="Kumar M."/>
            <person name="Stam H."/>
            <person name="van den Berg M.A."/>
            <person name="Pel H.J."/>
        </authorList>
    </citation>
    <scope>NUCLEOTIDE SEQUENCE [LARGE SCALE GENOMIC DNA]</scope>
    <source>
        <strain evidence="4 5">CBS 393.64</strain>
    </source>
</reference>
<feature type="signal peptide" evidence="2">
    <location>
        <begin position="1"/>
        <end position="20"/>
    </location>
</feature>
<dbReference type="STRING" id="1408163.A0A0F4Z5Z2"/>
<dbReference type="GeneID" id="25312100"/>
<feature type="compositionally biased region" description="Polar residues" evidence="1">
    <location>
        <begin position="105"/>
        <end position="115"/>
    </location>
</feature>
<protein>
    <recommendedName>
        <fullName evidence="3">DUF7732 domain-containing protein</fullName>
    </recommendedName>
</protein>
<name>A0A0F4Z5Z2_RASE3</name>
<gene>
    <name evidence="4" type="ORF">T310_0036</name>
</gene>
<proteinExistence type="predicted"/>
<evidence type="ECO:0000313" key="5">
    <source>
        <dbReference type="Proteomes" id="UP000053958"/>
    </source>
</evidence>
<dbReference type="InterPro" id="IPR056634">
    <property type="entry name" value="DUF7732"/>
</dbReference>
<dbReference type="AlphaFoldDB" id="A0A0F4Z5Z2"/>
<feature type="domain" description="DUF7732" evidence="3">
    <location>
        <begin position="125"/>
        <end position="245"/>
    </location>
</feature>
<evidence type="ECO:0000259" key="3">
    <source>
        <dbReference type="Pfam" id="PF24866"/>
    </source>
</evidence>
<comment type="caution">
    <text evidence="4">The sequence shown here is derived from an EMBL/GenBank/DDBJ whole genome shotgun (WGS) entry which is preliminary data.</text>
</comment>
<evidence type="ECO:0000313" key="4">
    <source>
        <dbReference type="EMBL" id="KKA25922.1"/>
    </source>
</evidence>
<keyword evidence="2" id="KW-0732">Signal</keyword>
<dbReference type="RefSeq" id="XP_013332534.1">
    <property type="nucleotide sequence ID" value="XM_013477080.1"/>
</dbReference>
<feature type="compositionally biased region" description="Low complexity" evidence="1">
    <location>
        <begin position="74"/>
        <end position="85"/>
    </location>
</feature>
<keyword evidence="5" id="KW-1185">Reference proteome</keyword>
<evidence type="ECO:0000256" key="2">
    <source>
        <dbReference type="SAM" id="SignalP"/>
    </source>
</evidence>
<sequence>MRISLATSLLLLTSLATSRAIPRSDVVAGDVEAVPVTNDAFDLPDLEKRRGGGGGKGGSGGGSGGRSGGGGSGSSSSSSGSSRGSSGSGGSSGSSSSSSSSSRSNVGGFTKTGSGTPRTYGGGSYYAGGASVPYTAGAKSPLGVTPYLLPLGALAVISTLWLYDAYAYPWSRPYQYHNLTTNTDETLPVVCLCQEYSECGCDNNNNSTYVDSILGNNPTNSSVVWIATVNGTRTIFINGTLANGTTAADPSVSAAPAVRIMRWSRYWAIVAIVSAMVWTL</sequence>
<accession>A0A0F4Z5Z2</accession>
<dbReference type="PANTHER" id="PTHR42091">
    <property type="entry name" value="CONSERVED GLYCINE-RICH PROTEIN (AFU_ORTHOLOGUE AFUA_7G02440)"/>
    <property type="match status" value="1"/>
</dbReference>
<dbReference type="Proteomes" id="UP000053958">
    <property type="component" value="Unassembled WGS sequence"/>
</dbReference>
<feature type="region of interest" description="Disordered" evidence="1">
    <location>
        <begin position="42"/>
        <end position="115"/>
    </location>
</feature>
<dbReference type="OrthoDB" id="5425547at2759"/>
<feature type="chain" id="PRO_5002482494" description="DUF7732 domain-containing protein" evidence="2">
    <location>
        <begin position="21"/>
        <end position="280"/>
    </location>
</feature>
<evidence type="ECO:0000256" key="1">
    <source>
        <dbReference type="SAM" id="MobiDB-lite"/>
    </source>
</evidence>
<feature type="compositionally biased region" description="Low complexity" evidence="1">
    <location>
        <begin position="93"/>
        <end position="104"/>
    </location>
</feature>
<dbReference type="Pfam" id="PF24866">
    <property type="entry name" value="DUF7732"/>
    <property type="match status" value="1"/>
</dbReference>
<organism evidence="4 5">
    <name type="scientific">Rasamsonia emersonii (strain ATCC 16479 / CBS 393.64 / IMI 116815)</name>
    <dbReference type="NCBI Taxonomy" id="1408163"/>
    <lineage>
        <taxon>Eukaryota</taxon>
        <taxon>Fungi</taxon>
        <taxon>Dikarya</taxon>
        <taxon>Ascomycota</taxon>
        <taxon>Pezizomycotina</taxon>
        <taxon>Eurotiomycetes</taxon>
        <taxon>Eurotiomycetidae</taxon>
        <taxon>Eurotiales</taxon>
        <taxon>Trichocomaceae</taxon>
        <taxon>Rasamsonia</taxon>
    </lineage>
</organism>
<feature type="compositionally biased region" description="Gly residues" evidence="1">
    <location>
        <begin position="52"/>
        <end position="73"/>
    </location>
</feature>